<dbReference type="Proteomes" id="UP000249134">
    <property type="component" value="Chromosome 1"/>
</dbReference>
<reference evidence="2 3" key="1">
    <citation type="submission" date="2018-06" db="EMBL/GenBank/DDBJ databases">
        <authorList>
            <consortium name="Pathogen Informatics"/>
            <person name="Doyle S."/>
        </authorList>
    </citation>
    <scope>NUCLEOTIDE SEQUENCE [LARGE SCALE GENOMIC DNA]</scope>
    <source>
        <strain evidence="2 3">NCTC4824</strain>
    </source>
</reference>
<feature type="transmembrane region" description="Helical" evidence="1">
    <location>
        <begin position="12"/>
        <end position="35"/>
    </location>
</feature>
<dbReference type="EMBL" id="LS483476">
    <property type="protein sequence ID" value="SQI52882.1"/>
    <property type="molecule type" value="Genomic_DNA"/>
</dbReference>
<dbReference type="STRING" id="1348624.GCA_001591545_02653"/>
<dbReference type="AlphaFoldDB" id="A0A2X4W1U3"/>
<keyword evidence="3" id="KW-1185">Reference proteome</keyword>
<keyword evidence="1" id="KW-1133">Transmembrane helix</keyword>
<organism evidence="2 3">
    <name type="scientific">Lederbergia lenta</name>
    <name type="common">Bacillus lentus</name>
    <dbReference type="NCBI Taxonomy" id="1467"/>
    <lineage>
        <taxon>Bacteria</taxon>
        <taxon>Bacillati</taxon>
        <taxon>Bacillota</taxon>
        <taxon>Bacilli</taxon>
        <taxon>Bacillales</taxon>
        <taxon>Bacillaceae</taxon>
        <taxon>Lederbergia</taxon>
    </lineage>
</organism>
<proteinExistence type="predicted"/>
<evidence type="ECO:0000313" key="3">
    <source>
        <dbReference type="Proteomes" id="UP000249134"/>
    </source>
</evidence>
<sequence length="42" mass="4696">MIRDETLLRNYLVSITLTLQKGTTINLIVLLIGAIRPRVTAT</sequence>
<gene>
    <name evidence="2" type="ORF">NCTC4824_00556</name>
</gene>
<protein>
    <submittedName>
        <fullName evidence="2">Uncharacterized protein</fullName>
    </submittedName>
</protein>
<evidence type="ECO:0000313" key="2">
    <source>
        <dbReference type="EMBL" id="SQI52882.1"/>
    </source>
</evidence>
<evidence type="ECO:0000256" key="1">
    <source>
        <dbReference type="SAM" id="Phobius"/>
    </source>
</evidence>
<name>A0A2X4W1U3_LEDLE</name>
<keyword evidence="1" id="KW-0472">Membrane</keyword>
<accession>A0A2X4W1U3</accession>
<keyword evidence="1" id="KW-0812">Transmembrane</keyword>
<dbReference type="KEGG" id="blen:NCTC4824_00556"/>